<feature type="compositionally biased region" description="Basic and acidic residues" evidence="1">
    <location>
        <begin position="120"/>
        <end position="140"/>
    </location>
</feature>
<dbReference type="EMBL" id="CP109106">
    <property type="protein sequence ID" value="WSB70340.1"/>
    <property type="molecule type" value="Genomic_DNA"/>
</dbReference>
<feature type="region of interest" description="Disordered" evidence="1">
    <location>
        <begin position="1"/>
        <end position="27"/>
    </location>
</feature>
<feature type="compositionally biased region" description="Polar residues" evidence="1">
    <location>
        <begin position="183"/>
        <end position="194"/>
    </location>
</feature>
<gene>
    <name evidence="2" type="ORF">OG863_21580</name>
</gene>
<feature type="region of interest" description="Disordered" evidence="1">
    <location>
        <begin position="120"/>
        <end position="207"/>
    </location>
</feature>
<keyword evidence="3" id="KW-1185">Reference proteome</keyword>
<feature type="compositionally biased region" description="Basic and acidic residues" evidence="1">
    <location>
        <begin position="7"/>
        <end position="27"/>
    </location>
</feature>
<evidence type="ECO:0000256" key="1">
    <source>
        <dbReference type="SAM" id="MobiDB-lite"/>
    </source>
</evidence>
<feature type="compositionally biased region" description="Basic and acidic residues" evidence="1">
    <location>
        <begin position="147"/>
        <end position="168"/>
    </location>
</feature>
<protein>
    <submittedName>
        <fullName evidence="2">Uncharacterized protein</fullName>
    </submittedName>
</protein>
<evidence type="ECO:0000313" key="2">
    <source>
        <dbReference type="EMBL" id="WSB70340.1"/>
    </source>
</evidence>
<reference evidence="2 3" key="1">
    <citation type="submission" date="2022-10" db="EMBL/GenBank/DDBJ databases">
        <title>The complete genomes of actinobacterial strains from the NBC collection.</title>
        <authorList>
            <person name="Joergensen T.S."/>
            <person name="Alvarez Arevalo M."/>
            <person name="Sterndorff E.B."/>
            <person name="Faurdal D."/>
            <person name="Vuksanovic O."/>
            <person name="Mourched A.-S."/>
            <person name="Charusanti P."/>
            <person name="Shaw S."/>
            <person name="Blin K."/>
            <person name="Weber T."/>
        </authorList>
    </citation>
    <scope>NUCLEOTIDE SEQUENCE [LARGE SCALE GENOMIC DNA]</scope>
    <source>
        <strain evidence="2 3">NBC 01774</strain>
    </source>
</reference>
<dbReference type="RefSeq" id="WP_326619890.1">
    <property type="nucleotide sequence ID" value="NZ_CP109106.1"/>
</dbReference>
<accession>A0ABZ1FJ53</accession>
<sequence length="334" mass="37814">MSRGFKAHPDNLAKAAKDAHGHAEKVERFSSNLDSKTRGRLLGKGKYGQIVEKAIRPIIDSMITDMSKAMAKGHRSIGHGLDITRKNINEAEEAIRKDMRRHQDDRDAVHLKLGQRVLNEDDLRDQHKKQVGERVDDLRRQGHGPQRHLDPTDEMLKERLGEPAKRVDGNGNPVFDSHGKPIYSQQDGYIQSSGKVDPAHGPNAKERLGDDAYLDAENKDKRHKCDAFSTGFNHGQDEAFMHADLHGRSLLDPAKTDRQYIRFAPEDAWGPGDDHHERFRGFYIDPDRPMTGKDINYKPVDFRDGGLLAIYDPDGKGGHKLVTMYPEPKRERNT</sequence>
<name>A0ABZ1FJ53_9ACTN</name>
<dbReference type="Proteomes" id="UP001344251">
    <property type="component" value="Chromosome"/>
</dbReference>
<proteinExistence type="predicted"/>
<evidence type="ECO:0000313" key="3">
    <source>
        <dbReference type="Proteomes" id="UP001344251"/>
    </source>
</evidence>
<organism evidence="2 3">
    <name type="scientific">Streptomyces decoyicus</name>
    <dbReference type="NCBI Taxonomy" id="249567"/>
    <lineage>
        <taxon>Bacteria</taxon>
        <taxon>Bacillati</taxon>
        <taxon>Actinomycetota</taxon>
        <taxon>Actinomycetes</taxon>
        <taxon>Kitasatosporales</taxon>
        <taxon>Streptomycetaceae</taxon>
        <taxon>Streptomyces</taxon>
    </lineage>
</organism>